<dbReference type="RefSeq" id="WP_078924629.1">
    <property type="nucleotide sequence ID" value="NZ_FUXB01000001.1"/>
</dbReference>
<evidence type="ECO:0000313" key="3">
    <source>
        <dbReference type="EMBL" id="SJZ42048.1"/>
    </source>
</evidence>
<dbReference type="PANTHER" id="PTHR31088">
    <property type="entry name" value="MEMBRANE-ASSOCIATED PROTEIN VIPP1, CHLOROPLASTIC"/>
    <property type="match status" value="1"/>
</dbReference>
<evidence type="ECO:0000313" key="4">
    <source>
        <dbReference type="Proteomes" id="UP000190834"/>
    </source>
</evidence>
<dbReference type="PANTHER" id="PTHR31088:SF6">
    <property type="entry name" value="PHAGE SHOCK PROTEIN A"/>
    <property type="match status" value="1"/>
</dbReference>
<feature type="coiled-coil region" evidence="2">
    <location>
        <begin position="47"/>
        <end position="74"/>
    </location>
</feature>
<dbReference type="Proteomes" id="UP000190834">
    <property type="component" value="Unassembled WGS sequence"/>
</dbReference>
<evidence type="ECO:0000256" key="2">
    <source>
        <dbReference type="SAM" id="Coils"/>
    </source>
</evidence>
<dbReference type="Pfam" id="PF04012">
    <property type="entry name" value="PspA_IM30"/>
    <property type="match status" value="1"/>
</dbReference>
<evidence type="ECO:0000256" key="1">
    <source>
        <dbReference type="ARBA" id="ARBA00043985"/>
    </source>
</evidence>
<name>A0A1T4KHX9_VIBCI</name>
<gene>
    <name evidence="3" type="ORF">SAMN02745782_00221</name>
</gene>
<dbReference type="InterPro" id="IPR014319">
    <property type="entry name" value="Phageshock_PspA"/>
</dbReference>
<comment type="similarity">
    <text evidence="1">Belongs to the PspA/Vipp/IM30 family.</text>
</comment>
<protein>
    <submittedName>
        <fullName evidence="3">Phage shock protein A (PspA) family protein</fullName>
    </submittedName>
</protein>
<feature type="coiled-coil region" evidence="2">
    <location>
        <begin position="161"/>
        <end position="188"/>
    </location>
</feature>
<dbReference type="GO" id="GO:0005829">
    <property type="term" value="C:cytosol"/>
    <property type="evidence" value="ECO:0007669"/>
    <property type="project" value="TreeGrafter"/>
</dbReference>
<keyword evidence="2" id="KW-0175">Coiled coil</keyword>
<organism evidence="3 4">
    <name type="scientific">Vibrio cincinnatiensis DSM 19608</name>
    <dbReference type="NCBI Taxonomy" id="1123491"/>
    <lineage>
        <taxon>Bacteria</taxon>
        <taxon>Pseudomonadati</taxon>
        <taxon>Pseudomonadota</taxon>
        <taxon>Gammaproteobacteria</taxon>
        <taxon>Vibrionales</taxon>
        <taxon>Vibrionaceae</taxon>
        <taxon>Vibrio</taxon>
    </lineage>
</organism>
<dbReference type="OrthoDB" id="9779630at2"/>
<keyword evidence="4" id="KW-1185">Reference proteome</keyword>
<proteinExistence type="inferred from homology"/>
<dbReference type="InterPro" id="IPR007157">
    <property type="entry name" value="PspA_VIPP1"/>
</dbReference>
<dbReference type="AlphaFoldDB" id="A0A1T4KHX9"/>
<sequence>MGIFSRFADIINSNISALLDRAEDPEKMIRLIIQEMEETLVEVRTHSAKAMADKKELERKRETMERLLTDWQEKATLALTKQREDLARSALIEKQKLQHVLQSVHSEQCLVSETIEKLTDEIAKLESKITETRAKQQALAIRSQTASNRRSVQRHLHTNRSDEALAKFAQYSRKVDELEAEADLYAQSNIGRSLDQEFAELQAQDEIDKELAKLKQQLESE</sequence>
<dbReference type="GO" id="GO:0009271">
    <property type="term" value="P:phage shock"/>
    <property type="evidence" value="ECO:0007669"/>
    <property type="project" value="TreeGrafter"/>
</dbReference>
<reference evidence="4" key="1">
    <citation type="submission" date="2017-02" db="EMBL/GenBank/DDBJ databases">
        <authorList>
            <person name="Varghese N."/>
            <person name="Submissions S."/>
        </authorList>
    </citation>
    <scope>NUCLEOTIDE SEQUENCE [LARGE SCALE GENOMIC DNA]</scope>
    <source>
        <strain evidence="4">DSM 19608</strain>
    </source>
</reference>
<dbReference type="EMBL" id="FUXB01000001">
    <property type="protein sequence ID" value="SJZ42048.1"/>
    <property type="molecule type" value="Genomic_DNA"/>
</dbReference>
<dbReference type="NCBIfam" id="TIGR02977">
    <property type="entry name" value="phageshock_pspA"/>
    <property type="match status" value="1"/>
</dbReference>
<dbReference type="GeneID" id="70583688"/>
<dbReference type="STRING" id="1123491.SAMN02745782_00221"/>
<accession>A0A1T4KHX9</accession>